<dbReference type="Proteomes" id="UP000189660">
    <property type="component" value="Chromosome"/>
</dbReference>
<proteinExistence type="predicted"/>
<dbReference type="Gene3D" id="3.20.20.70">
    <property type="entry name" value="Aldolase class I"/>
    <property type="match status" value="1"/>
</dbReference>
<accession>A0A1U9MDK9</accession>
<dbReference type="RefSeq" id="WP_078040142.1">
    <property type="nucleotide sequence ID" value="NZ_CP015820.1"/>
</dbReference>
<name>A0A1U9MDK9_9HYPH</name>
<dbReference type="InterPro" id="IPR013785">
    <property type="entry name" value="Aldolase_TIM"/>
</dbReference>
<dbReference type="NCBIfam" id="NF005080">
    <property type="entry name" value="PRK06512.1"/>
    <property type="match status" value="1"/>
</dbReference>
<evidence type="ECO:0000313" key="2">
    <source>
        <dbReference type="EMBL" id="AQT43541.1"/>
    </source>
</evidence>
<gene>
    <name evidence="2" type="ORF">BBC0178_021130</name>
</gene>
<protein>
    <submittedName>
        <fullName evidence="2">Thiamine-phosphate pyrophosphorylase</fullName>
        <ecNumber evidence="2">2.5.1.3</ecNumber>
    </submittedName>
</protein>
<dbReference type="KEGG" id="bapa:BBC0178_021130"/>
<keyword evidence="2" id="KW-0808">Transferase</keyword>
<evidence type="ECO:0000259" key="1">
    <source>
        <dbReference type="Pfam" id="PF02581"/>
    </source>
</evidence>
<dbReference type="GO" id="GO:0004789">
    <property type="term" value="F:thiamine-phosphate diphosphorylase activity"/>
    <property type="evidence" value="ECO:0007669"/>
    <property type="project" value="UniProtKB-EC"/>
</dbReference>
<feature type="domain" description="Thiamine phosphate synthase/TenI" evidence="1">
    <location>
        <begin position="25"/>
        <end position="186"/>
    </location>
</feature>
<dbReference type="EC" id="2.5.1.3" evidence="2"/>
<dbReference type="InterPro" id="IPR036206">
    <property type="entry name" value="ThiamineP_synth_sf"/>
</dbReference>
<organism evidence="2 3">
    <name type="scientific">Bartonella apihabitans</name>
    <dbReference type="NCBI Taxonomy" id="2750929"/>
    <lineage>
        <taxon>Bacteria</taxon>
        <taxon>Pseudomonadati</taxon>
        <taxon>Pseudomonadota</taxon>
        <taxon>Alphaproteobacteria</taxon>
        <taxon>Hyphomicrobiales</taxon>
        <taxon>Bartonellaceae</taxon>
        <taxon>Bartonella</taxon>
    </lineage>
</organism>
<dbReference type="Pfam" id="PF02581">
    <property type="entry name" value="TMP-TENI"/>
    <property type="match status" value="1"/>
</dbReference>
<sequence>MSKEINHLRQRLVMTLDMRRNIKADLLMDVLDKGDFASLIVYDSQNDPTFLQQQAELLVNATEAKSIAFLVSNDSRIAGRIHADGIHLEGTIEDLHTLLERRHDSMIIGFGNLRDKHSSMLSGECEPDYLMFGKLGADKKPAPHPRNIALSSWWAEVMEIPAIVQAGSDIATFGDVIATKAEFIAVEDIIFGHENPQQSVRQIMQLIEECDVLDGELAE</sequence>
<dbReference type="OrthoDB" id="7159061at2"/>
<dbReference type="GO" id="GO:0009228">
    <property type="term" value="P:thiamine biosynthetic process"/>
    <property type="evidence" value="ECO:0007669"/>
    <property type="project" value="UniProtKB-KW"/>
</dbReference>
<dbReference type="EMBL" id="CP015820">
    <property type="protein sequence ID" value="AQT43541.1"/>
    <property type="molecule type" value="Genomic_DNA"/>
</dbReference>
<evidence type="ECO:0000313" key="3">
    <source>
        <dbReference type="Proteomes" id="UP000189660"/>
    </source>
</evidence>
<keyword evidence="3" id="KW-1185">Reference proteome</keyword>
<dbReference type="InterPro" id="IPR022998">
    <property type="entry name" value="ThiamineP_synth_TenI"/>
</dbReference>
<dbReference type="AlphaFoldDB" id="A0A1U9MDK9"/>
<dbReference type="CDD" id="cd00564">
    <property type="entry name" value="TMP_TenI"/>
    <property type="match status" value="1"/>
</dbReference>
<reference evidence="2 3" key="1">
    <citation type="submission" date="2016-11" db="EMBL/GenBank/DDBJ databases">
        <title>Comparative genomics of Bartonella apis.</title>
        <authorList>
            <person name="Engel P."/>
        </authorList>
    </citation>
    <scope>NUCLEOTIDE SEQUENCE [LARGE SCALE GENOMIC DNA]</scope>
    <source>
        <strain evidence="2 3">BBC0178</strain>
    </source>
</reference>
<dbReference type="SUPFAM" id="SSF51391">
    <property type="entry name" value="Thiamin phosphate synthase"/>
    <property type="match status" value="1"/>
</dbReference>